<dbReference type="Gene3D" id="3.60.15.10">
    <property type="entry name" value="Ribonuclease Z/Hydroxyacylglutathione hydrolase-like"/>
    <property type="match status" value="1"/>
</dbReference>
<keyword evidence="2" id="KW-0378">Hydrolase</keyword>
<proteinExistence type="predicted"/>
<dbReference type="PANTHER" id="PTHR46018:SF2">
    <property type="entry name" value="ZINC PHOSPHODIESTERASE ELAC PROTEIN 1"/>
    <property type="match status" value="1"/>
</dbReference>
<evidence type="ECO:0000313" key="3">
    <source>
        <dbReference type="Proteomes" id="UP000317648"/>
    </source>
</evidence>
<name>A0A518E238_9BACT</name>
<organism evidence="2 3">
    <name type="scientific">Lignipirellula cremea</name>
    <dbReference type="NCBI Taxonomy" id="2528010"/>
    <lineage>
        <taxon>Bacteria</taxon>
        <taxon>Pseudomonadati</taxon>
        <taxon>Planctomycetota</taxon>
        <taxon>Planctomycetia</taxon>
        <taxon>Pirellulales</taxon>
        <taxon>Pirellulaceae</taxon>
        <taxon>Lignipirellula</taxon>
    </lineage>
</organism>
<dbReference type="InterPro" id="IPR001279">
    <property type="entry name" value="Metallo-B-lactamas"/>
</dbReference>
<keyword evidence="3" id="KW-1185">Reference proteome</keyword>
<dbReference type="PANTHER" id="PTHR46018">
    <property type="entry name" value="ZINC PHOSPHODIESTERASE ELAC PROTEIN 1"/>
    <property type="match status" value="1"/>
</dbReference>
<reference evidence="2 3" key="1">
    <citation type="submission" date="2019-02" db="EMBL/GenBank/DDBJ databases">
        <title>Deep-cultivation of Planctomycetes and their phenomic and genomic characterization uncovers novel biology.</title>
        <authorList>
            <person name="Wiegand S."/>
            <person name="Jogler M."/>
            <person name="Boedeker C."/>
            <person name="Pinto D."/>
            <person name="Vollmers J."/>
            <person name="Rivas-Marin E."/>
            <person name="Kohn T."/>
            <person name="Peeters S.H."/>
            <person name="Heuer A."/>
            <person name="Rast P."/>
            <person name="Oberbeckmann S."/>
            <person name="Bunk B."/>
            <person name="Jeske O."/>
            <person name="Meyerdierks A."/>
            <person name="Storesund J.E."/>
            <person name="Kallscheuer N."/>
            <person name="Luecker S."/>
            <person name="Lage O.M."/>
            <person name="Pohl T."/>
            <person name="Merkel B.J."/>
            <person name="Hornburger P."/>
            <person name="Mueller R.-W."/>
            <person name="Bruemmer F."/>
            <person name="Labrenz M."/>
            <person name="Spormann A.M."/>
            <person name="Op den Camp H."/>
            <person name="Overmann J."/>
            <person name="Amann R."/>
            <person name="Jetten M.S.M."/>
            <person name="Mascher T."/>
            <person name="Medema M.H."/>
            <person name="Devos D.P."/>
            <person name="Kaster A.-K."/>
            <person name="Ovreas L."/>
            <person name="Rohde M."/>
            <person name="Galperin M.Y."/>
            <person name="Jogler C."/>
        </authorList>
    </citation>
    <scope>NUCLEOTIDE SEQUENCE [LARGE SCALE GENOMIC DNA]</scope>
    <source>
        <strain evidence="2 3">Pla85_3_4</strain>
    </source>
</reference>
<sequence length="334" mass="37086">MAIRFEVLGPPGGDNALYAAVDTGKAMHRLLFDCGEGCLDRLPTADVQSLDAVFFSHYHFDHIGGFDSLLRRSFYRTDTPLHIVGPQDTLRVMQHRLQGVTWNLVDGHPGRILVSEFTGGRLRTFAFKTGEQFATSHEIDDQPSTGLVWDRADICVQAFPLQHGVESMAYRVQEKPRSNINTEQAAALGLRPGPWMQQLKGDLPDDTPVATGTGERNLGELRAQLLTERTGESLAYLTDFRLDDATEAALLAMLAGCQTIVCENNYAAADAALAEANYHMTTTEVARIAVALQPERLVLFHLSDRYPRSHWREQLAAVAAEFPAVEFPAHWRLE</sequence>
<protein>
    <submittedName>
        <fullName evidence="2">Ribonuclease Z</fullName>
        <ecNumber evidence="2">3.1.26.11</ecNumber>
    </submittedName>
</protein>
<dbReference type="SUPFAM" id="SSF56281">
    <property type="entry name" value="Metallo-hydrolase/oxidoreductase"/>
    <property type="match status" value="1"/>
</dbReference>
<dbReference type="KEGG" id="lcre:Pla8534_60270"/>
<evidence type="ECO:0000259" key="1">
    <source>
        <dbReference type="Pfam" id="PF12706"/>
    </source>
</evidence>
<accession>A0A518E238</accession>
<dbReference type="EMBL" id="CP036433">
    <property type="protein sequence ID" value="QDU98166.1"/>
    <property type="molecule type" value="Genomic_DNA"/>
</dbReference>
<gene>
    <name evidence="2" type="primary">rnz</name>
    <name evidence="2" type="ORF">Pla8534_60270</name>
</gene>
<dbReference type="AlphaFoldDB" id="A0A518E238"/>
<dbReference type="InterPro" id="IPR036866">
    <property type="entry name" value="RibonucZ/Hydroxyglut_hydro"/>
</dbReference>
<evidence type="ECO:0000313" key="2">
    <source>
        <dbReference type="EMBL" id="QDU98166.1"/>
    </source>
</evidence>
<dbReference type="EC" id="3.1.26.11" evidence="2"/>
<dbReference type="OrthoDB" id="9800940at2"/>
<dbReference type="Pfam" id="PF12706">
    <property type="entry name" value="Lactamase_B_2"/>
    <property type="match status" value="1"/>
</dbReference>
<dbReference type="GO" id="GO:0042781">
    <property type="term" value="F:3'-tRNA processing endoribonuclease activity"/>
    <property type="evidence" value="ECO:0007669"/>
    <property type="project" value="UniProtKB-EC"/>
</dbReference>
<dbReference type="RefSeq" id="WP_145057196.1">
    <property type="nucleotide sequence ID" value="NZ_CP036433.1"/>
</dbReference>
<feature type="domain" description="Metallo-beta-lactamase" evidence="1">
    <location>
        <begin position="28"/>
        <end position="164"/>
    </location>
</feature>
<dbReference type="Proteomes" id="UP000317648">
    <property type="component" value="Chromosome"/>
</dbReference>